<evidence type="ECO:0000313" key="3">
    <source>
        <dbReference type="Proteomes" id="UP001501581"/>
    </source>
</evidence>
<keyword evidence="2" id="KW-0489">Methyltransferase</keyword>
<dbReference type="PANTHER" id="PTHR43591:SF24">
    <property type="entry name" value="2-METHOXY-6-POLYPRENYL-1,4-BENZOQUINOL METHYLASE, MITOCHONDRIAL"/>
    <property type="match status" value="1"/>
</dbReference>
<dbReference type="GO" id="GO:0008168">
    <property type="term" value="F:methyltransferase activity"/>
    <property type="evidence" value="ECO:0007669"/>
    <property type="project" value="UniProtKB-KW"/>
</dbReference>
<dbReference type="PANTHER" id="PTHR43591">
    <property type="entry name" value="METHYLTRANSFERASE"/>
    <property type="match status" value="1"/>
</dbReference>
<dbReference type="Gene3D" id="3.40.50.150">
    <property type="entry name" value="Vaccinia Virus protein VP39"/>
    <property type="match status" value="1"/>
</dbReference>
<gene>
    <name evidence="2" type="ORF">GCM10009668_10140</name>
</gene>
<protein>
    <submittedName>
        <fullName evidence="2">Class I SAM-dependent methyltransferase</fullName>
    </submittedName>
</protein>
<reference evidence="2 3" key="1">
    <citation type="journal article" date="2019" name="Int. J. Syst. Evol. Microbiol.">
        <title>The Global Catalogue of Microorganisms (GCM) 10K type strain sequencing project: providing services to taxonomists for standard genome sequencing and annotation.</title>
        <authorList>
            <consortium name="The Broad Institute Genomics Platform"/>
            <consortium name="The Broad Institute Genome Sequencing Center for Infectious Disease"/>
            <person name="Wu L."/>
            <person name="Ma J."/>
        </authorList>
    </citation>
    <scope>NUCLEOTIDE SEQUENCE [LARGE SCALE GENOMIC DNA]</scope>
    <source>
        <strain evidence="2 3">JCM 13008</strain>
    </source>
</reference>
<accession>A0ABN1TP56</accession>
<comment type="caution">
    <text evidence="2">The sequence shown here is derived from an EMBL/GenBank/DDBJ whole genome shotgun (WGS) entry which is preliminary data.</text>
</comment>
<dbReference type="Proteomes" id="UP001501581">
    <property type="component" value="Unassembled WGS sequence"/>
</dbReference>
<feature type="domain" description="Methyltransferase" evidence="1">
    <location>
        <begin position="46"/>
        <end position="137"/>
    </location>
</feature>
<dbReference type="Pfam" id="PF13649">
    <property type="entry name" value="Methyltransf_25"/>
    <property type="match status" value="1"/>
</dbReference>
<organism evidence="2 3">
    <name type="scientific">Nocardioides dubius</name>
    <dbReference type="NCBI Taxonomy" id="317019"/>
    <lineage>
        <taxon>Bacteria</taxon>
        <taxon>Bacillati</taxon>
        <taxon>Actinomycetota</taxon>
        <taxon>Actinomycetes</taxon>
        <taxon>Propionibacteriales</taxon>
        <taxon>Nocardioidaceae</taxon>
        <taxon>Nocardioides</taxon>
    </lineage>
</organism>
<dbReference type="CDD" id="cd02440">
    <property type="entry name" value="AdoMet_MTases"/>
    <property type="match status" value="1"/>
</dbReference>
<dbReference type="SUPFAM" id="SSF53335">
    <property type="entry name" value="S-adenosyl-L-methionine-dependent methyltransferases"/>
    <property type="match status" value="1"/>
</dbReference>
<evidence type="ECO:0000259" key="1">
    <source>
        <dbReference type="Pfam" id="PF13649"/>
    </source>
</evidence>
<dbReference type="RefSeq" id="WP_415630151.1">
    <property type="nucleotide sequence ID" value="NZ_CBCRZO010000031.1"/>
</dbReference>
<keyword evidence="3" id="KW-1185">Reference proteome</keyword>
<name>A0ABN1TP56_9ACTN</name>
<proteinExistence type="predicted"/>
<sequence>MRRVEVAAAYGERADEYRERFGSVDQMSPRDRATISAWGRSVAGPVLDVGCGPGHWGDLIAAESGNDVIGLDASCRFLSAARRGFPSLRLVAGDLEQLPFGDDSVGGVLAWFSLIHADPEAVASILGEFTRVLRPTGSLLIGYFEGPAREPFDHAVATAYYWSADALGELLRSCGLTVQRASARQDPGIRRQGDLTAIFRS</sequence>
<keyword evidence="2" id="KW-0808">Transferase</keyword>
<dbReference type="EMBL" id="BAAALG010000003">
    <property type="protein sequence ID" value="GAA1095823.1"/>
    <property type="molecule type" value="Genomic_DNA"/>
</dbReference>
<dbReference type="GO" id="GO:0032259">
    <property type="term" value="P:methylation"/>
    <property type="evidence" value="ECO:0007669"/>
    <property type="project" value="UniProtKB-KW"/>
</dbReference>
<dbReference type="InterPro" id="IPR029063">
    <property type="entry name" value="SAM-dependent_MTases_sf"/>
</dbReference>
<evidence type="ECO:0000313" key="2">
    <source>
        <dbReference type="EMBL" id="GAA1095823.1"/>
    </source>
</evidence>
<dbReference type="InterPro" id="IPR041698">
    <property type="entry name" value="Methyltransf_25"/>
</dbReference>